<comment type="pathway">
    <text evidence="5">Amino-acid biosynthesis; L-methionine biosynthesis via de novo pathway; L-homocysteine from L-cystathionine: step 1/1.</text>
</comment>
<dbReference type="GO" id="GO:0030170">
    <property type="term" value="F:pyridoxal phosphate binding"/>
    <property type="evidence" value="ECO:0007669"/>
    <property type="project" value="InterPro"/>
</dbReference>
<dbReference type="GO" id="GO:0019346">
    <property type="term" value="P:transsulfuration"/>
    <property type="evidence" value="ECO:0007669"/>
    <property type="project" value="InterPro"/>
</dbReference>
<dbReference type="FunFam" id="3.40.640.10:FF:000046">
    <property type="entry name" value="Cystathionine gamma-lyase"/>
    <property type="match status" value="1"/>
</dbReference>
<protein>
    <submittedName>
        <fullName evidence="10">Cystathionine beta-lyase</fullName>
    </submittedName>
</protein>
<dbReference type="Gene3D" id="3.40.640.10">
    <property type="entry name" value="Type I PLP-dependent aspartate aminotransferase-like (Major domain)"/>
    <property type="match status" value="1"/>
</dbReference>
<dbReference type="GO" id="GO:0019450">
    <property type="term" value="P:L-cysteine catabolic process to pyruvate"/>
    <property type="evidence" value="ECO:0007669"/>
    <property type="project" value="TreeGrafter"/>
</dbReference>
<dbReference type="InterPro" id="IPR006233">
    <property type="entry name" value="Cys_b_lyase_bac"/>
</dbReference>
<dbReference type="PANTHER" id="PTHR43500:SF1">
    <property type="entry name" value="CYSTATHIONINE BETA-LYASE-RELATED"/>
    <property type="match status" value="1"/>
</dbReference>
<dbReference type="AlphaFoldDB" id="A0A286H1E0"/>
<keyword evidence="4 10" id="KW-0456">Lyase</keyword>
<gene>
    <name evidence="10" type="ORF">SAMN05421508_1207</name>
</gene>
<dbReference type="InterPro" id="IPR015422">
    <property type="entry name" value="PyrdxlP-dep_Trfase_small"/>
</dbReference>
<evidence type="ECO:0000256" key="6">
    <source>
        <dbReference type="ARBA" id="ARBA00047517"/>
    </source>
</evidence>
<feature type="modified residue" description="N6-(pyridoxal phosphate)lysine" evidence="8">
    <location>
        <position position="204"/>
    </location>
</feature>
<dbReference type="Gene3D" id="3.90.1150.10">
    <property type="entry name" value="Aspartate Aminotransferase, domain 1"/>
    <property type="match status" value="1"/>
</dbReference>
<dbReference type="InterPro" id="IPR054542">
    <property type="entry name" value="Cys_met_metab_PP"/>
</dbReference>
<reference evidence="10 11" key="1">
    <citation type="submission" date="2017-09" db="EMBL/GenBank/DDBJ databases">
        <authorList>
            <person name="Ehlers B."/>
            <person name="Leendertz F.H."/>
        </authorList>
    </citation>
    <scope>NUCLEOTIDE SEQUENCE [LARGE SCALE GENOMIC DNA]</scope>
    <source>
        <strain evidence="10 11">USBA 140</strain>
    </source>
</reference>
<comment type="cofactor">
    <cofactor evidence="1 9">
        <name>pyridoxal 5'-phosphate</name>
        <dbReference type="ChEBI" id="CHEBI:597326"/>
    </cofactor>
</comment>
<dbReference type="PIRSF" id="PIRSF001434">
    <property type="entry name" value="CGS"/>
    <property type="match status" value="1"/>
</dbReference>
<evidence type="ECO:0000256" key="2">
    <source>
        <dbReference type="ARBA" id="ARBA00009077"/>
    </source>
</evidence>
<dbReference type="RefSeq" id="WP_097281691.1">
    <property type="nucleotide sequence ID" value="NZ_OCNJ01000020.1"/>
</dbReference>
<dbReference type="Proteomes" id="UP000219621">
    <property type="component" value="Unassembled WGS sequence"/>
</dbReference>
<comment type="catalytic activity">
    <reaction evidence="7">
        <text>an S-substituted L-cysteine + H2O = a thiol + pyruvate + NH4(+)</text>
        <dbReference type="Rhea" id="RHEA:18121"/>
        <dbReference type="ChEBI" id="CHEBI:15361"/>
        <dbReference type="ChEBI" id="CHEBI:15377"/>
        <dbReference type="ChEBI" id="CHEBI:28938"/>
        <dbReference type="ChEBI" id="CHEBI:29256"/>
        <dbReference type="ChEBI" id="CHEBI:58717"/>
        <dbReference type="EC" id="4.4.1.13"/>
    </reaction>
</comment>
<dbReference type="PANTHER" id="PTHR43500">
    <property type="entry name" value="CYSTATHIONINE BETA-LYASE-RELATED"/>
    <property type="match status" value="1"/>
</dbReference>
<comment type="catalytic activity">
    <reaction evidence="6">
        <text>L,L-cystathionine + H2O = L-homocysteine + pyruvate + NH4(+)</text>
        <dbReference type="Rhea" id="RHEA:13965"/>
        <dbReference type="ChEBI" id="CHEBI:15361"/>
        <dbReference type="ChEBI" id="CHEBI:15377"/>
        <dbReference type="ChEBI" id="CHEBI:28938"/>
        <dbReference type="ChEBI" id="CHEBI:58161"/>
        <dbReference type="ChEBI" id="CHEBI:58199"/>
    </reaction>
</comment>
<organism evidence="10 11">
    <name type="scientific">Caenispirillum bisanense</name>
    <dbReference type="NCBI Taxonomy" id="414052"/>
    <lineage>
        <taxon>Bacteria</taxon>
        <taxon>Pseudomonadati</taxon>
        <taxon>Pseudomonadota</taxon>
        <taxon>Alphaproteobacteria</taxon>
        <taxon>Rhodospirillales</taxon>
        <taxon>Novispirillaceae</taxon>
        <taxon>Caenispirillum</taxon>
    </lineage>
</organism>
<evidence type="ECO:0000256" key="4">
    <source>
        <dbReference type="ARBA" id="ARBA00023239"/>
    </source>
</evidence>
<dbReference type="Pfam" id="PF01053">
    <property type="entry name" value="Cys_Met_Meta_PP"/>
    <property type="match status" value="1"/>
</dbReference>
<dbReference type="EMBL" id="OCNJ01000020">
    <property type="protein sequence ID" value="SOE01587.1"/>
    <property type="molecule type" value="Genomic_DNA"/>
</dbReference>
<dbReference type="PROSITE" id="PS00868">
    <property type="entry name" value="CYS_MET_METAB_PP"/>
    <property type="match status" value="1"/>
</dbReference>
<evidence type="ECO:0000256" key="7">
    <source>
        <dbReference type="ARBA" id="ARBA00047625"/>
    </source>
</evidence>
<evidence type="ECO:0000256" key="9">
    <source>
        <dbReference type="RuleBase" id="RU362118"/>
    </source>
</evidence>
<dbReference type="InterPro" id="IPR000277">
    <property type="entry name" value="Cys/Met-Metab_PyrdxlP-dep_enz"/>
</dbReference>
<proteinExistence type="inferred from homology"/>
<accession>A0A286H1E0</accession>
<dbReference type="InterPro" id="IPR015424">
    <property type="entry name" value="PyrdxlP-dep_Trfase"/>
</dbReference>
<dbReference type="OrthoDB" id="9790858at2"/>
<keyword evidence="11" id="KW-1185">Reference proteome</keyword>
<dbReference type="GO" id="GO:0047804">
    <property type="term" value="F:cysteine-S-conjugate beta-lyase activity"/>
    <property type="evidence" value="ECO:0007669"/>
    <property type="project" value="UniProtKB-EC"/>
</dbReference>
<evidence type="ECO:0000313" key="11">
    <source>
        <dbReference type="Proteomes" id="UP000219621"/>
    </source>
</evidence>
<sequence length="390" mass="41779">MKPDTRIVHAGRHPERFDGAVSTPVYRCSTILSDSVADLKARNKAKFDAVSYGRTGTPITMDLEAAVAELEGGARAIATSSGLAAIAGALTALLSAGDHLLVTDSAYFPTRRFCDTVLTRFGVEVEYYDPLIGGDIARLIRPNTRVVFTEAPGSLTFEMQDIPAIAEAAHAAGALVVNDNTWATPLLFRSFEKGVDLSLHAGTKYIVGHSDAMLGLIVCRTAELFERVKTCVGTFGYSLSGDDAFLALRGLRTLSVRLARHQDSALDIARWLQNHTDVARVMFPALPEDPGHAVWKRDFLGCSGLMGVELRPAPVAAMEAMLDALELFGLGYSWGGFESLAIPTSGSIQRTATPWSAAGPTIRLHIGLEDVDDLKADLERGFAAFRAAAA</sequence>
<evidence type="ECO:0000256" key="3">
    <source>
        <dbReference type="ARBA" id="ARBA00022898"/>
    </source>
</evidence>
<comment type="similarity">
    <text evidence="2 9">Belongs to the trans-sulfuration enzymes family.</text>
</comment>
<evidence type="ECO:0000256" key="1">
    <source>
        <dbReference type="ARBA" id="ARBA00001933"/>
    </source>
</evidence>
<dbReference type="InterPro" id="IPR015421">
    <property type="entry name" value="PyrdxlP-dep_Trfase_major"/>
</dbReference>
<dbReference type="SUPFAM" id="SSF53383">
    <property type="entry name" value="PLP-dependent transferases"/>
    <property type="match status" value="1"/>
</dbReference>
<evidence type="ECO:0000256" key="5">
    <source>
        <dbReference type="ARBA" id="ARBA00046315"/>
    </source>
</evidence>
<evidence type="ECO:0000256" key="8">
    <source>
        <dbReference type="PIRSR" id="PIRSR001434-2"/>
    </source>
</evidence>
<keyword evidence="3 8" id="KW-0663">Pyridoxal phosphate</keyword>
<evidence type="ECO:0000313" key="10">
    <source>
        <dbReference type="EMBL" id="SOE01587.1"/>
    </source>
</evidence>
<name>A0A286H1E0_9PROT</name>
<dbReference type="NCBIfam" id="TIGR01324">
    <property type="entry name" value="cysta_beta_ly_B"/>
    <property type="match status" value="1"/>
</dbReference>